<dbReference type="Gene3D" id="1.25.40.10">
    <property type="entry name" value="Tetratricopeptide repeat domain"/>
    <property type="match status" value="1"/>
</dbReference>
<protein>
    <submittedName>
        <fullName evidence="2">Uncharacterized protein</fullName>
    </submittedName>
</protein>
<evidence type="ECO:0000313" key="3">
    <source>
        <dbReference type="Proteomes" id="UP000654075"/>
    </source>
</evidence>
<sequence length="120" mass="13081">MLTSPSLLKLQLSSGPEATSLTSRRAVEGRFDKASAPSSSKDWTSFISEQGRQSRWQEAWAALSSLRRQGIEAKIIHLNAAVSACVRGQQWSLALQRLRGLRHVGLEPDEFTCGVSISAA</sequence>
<dbReference type="InterPro" id="IPR011990">
    <property type="entry name" value="TPR-like_helical_dom_sf"/>
</dbReference>
<accession>A0A813GTG6</accession>
<feature type="compositionally biased region" description="Polar residues" evidence="1">
    <location>
        <begin position="14"/>
        <end position="23"/>
    </location>
</feature>
<gene>
    <name evidence="2" type="ORF">PGLA1383_LOCUS45483</name>
</gene>
<feature type="non-terminal residue" evidence="2">
    <location>
        <position position="120"/>
    </location>
</feature>
<keyword evidence="3" id="KW-1185">Reference proteome</keyword>
<feature type="region of interest" description="Disordered" evidence="1">
    <location>
        <begin position="14"/>
        <end position="42"/>
    </location>
</feature>
<proteinExistence type="predicted"/>
<dbReference type="OrthoDB" id="432578at2759"/>
<reference evidence="2" key="1">
    <citation type="submission" date="2021-02" db="EMBL/GenBank/DDBJ databases">
        <authorList>
            <person name="Dougan E. K."/>
            <person name="Rhodes N."/>
            <person name="Thang M."/>
            <person name="Chan C."/>
        </authorList>
    </citation>
    <scope>NUCLEOTIDE SEQUENCE</scope>
</reference>
<organism evidence="2 3">
    <name type="scientific">Polarella glacialis</name>
    <name type="common">Dinoflagellate</name>
    <dbReference type="NCBI Taxonomy" id="89957"/>
    <lineage>
        <taxon>Eukaryota</taxon>
        <taxon>Sar</taxon>
        <taxon>Alveolata</taxon>
        <taxon>Dinophyceae</taxon>
        <taxon>Suessiales</taxon>
        <taxon>Suessiaceae</taxon>
        <taxon>Polarella</taxon>
    </lineage>
</organism>
<dbReference type="AlphaFoldDB" id="A0A813GTG6"/>
<dbReference type="EMBL" id="CAJNNV010029527">
    <property type="protein sequence ID" value="CAE8628883.1"/>
    <property type="molecule type" value="Genomic_DNA"/>
</dbReference>
<comment type="caution">
    <text evidence="2">The sequence shown here is derived from an EMBL/GenBank/DDBJ whole genome shotgun (WGS) entry which is preliminary data.</text>
</comment>
<dbReference type="Proteomes" id="UP000654075">
    <property type="component" value="Unassembled WGS sequence"/>
</dbReference>
<evidence type="ECO:0000313" key="2">
    <source>
        <dbReference type="EMBL" id="CAE8628883.1"/>
    </source>
</evidence>
<name>A0A813GTG6_POLGL</name>
<evidence type="ECO:0000256" key="1">
    <source>
        <dbReference type="SAM" id="MobiDB-lite"/>
    </source>
</evidence>